<protein>
    <submittedName>
        <fullName evidence="2">Uncharacterized protein</fullName>
    </submittedName>
</protein>
<evidence type="ECO:0000313" key="2">
    <source>
        <dbReference type="EMBL" id="BDG61146.1"/>
    </source>
</evidence>
<feature type="transmembrane region" description="Helical" evidence="1">
    <location>
        <begin position="39"/>
        <end position="59"/>
    </location>
</feature>
<proteinExistence type="predicted"/>
<evidence type="ECO:0000256" key="1">
    <source>
        <dbReference type="SAM" id="Phobius"/>
    </source>
</evidence>
<accession>A0AA35G8J8</accession>
<organism evidence="2 3">
    <name type="scientific">Caldinitratiruptor microaerophilus</name>
    <dbReference type="NCBI Taxonomy" id="671077"/>
    <lineage>
        <taxon>Bacteria</taxon>
        <taxon>Bacillati</taxon>
        <taxon>Bacillota</taxon>
        <taxon>Clostridia</taxon>
        <taxon>Eubacteriales</taxon>
        <taxon>Symbiobacteriaceae</taxon>
        <taxon>Caldinitratiruptor</taxon>
    </lineage>
</organism>
<gene>
    <name evidence="2" type="ORF">caldi_22360</name>
</gene>
<dbReference type="AlphaFoldDB" id="A0AA35G8J8"/>
<dbReference type="Proteomes" id="UP001163687">
    <property type="component" value="Chromosome"/>
</dbReference>
<dbReference type="RefSeq" id="WP_264841820.1">
    <property type="nucleotide sequence ID" value="NZ_AP025628.1"/>
</dbReference>
<keyword evidence="1" id="KW-0812">Transmembrane</keyword>
<name>A0AA35G8J8_9FIRM</name>
<dbReference type="EMBL" id="AP025628">
    <property type="protein sequence ID" value="BDG61146.1"/>
    <property type="molecule type" value="Genomic_DNA"/>
</dbReference>
<feature type="transmembrane region" description="Helical" evidence="1">
    <location>
        <begin position="7"/>
        <end position="27"/>
    </location>
</feature>
<keyword evidence="1" id="KW-1133">Transmembrane helix</keyword>
<evidence type="ECO:0000313" key="3">
    <source>
        <dbReference type="Proteomes" id="UP001163687"/>
    </source>
</evidence>
<keyword evidence="1" id="KW-0472">Membrane</keyword>
<reference evidence="2" key="1">
    <citation type="submission" date="2022-03" db="EMBL/GenBank/DDBJ databases">
        <title>Complete genome sequence of Caldinitratiruptor microaerophilus.</title>
        <authorList>
            <person name="Mukaiyama R."/>
            <person name="Nishiyama T."/>
            <person name="Ueda K."/>
        </authorList>
    </citation>
    <scope>NUCLEOTIDE SEQUENCE</scope>
    <source>
        <strain evidence="2">JCM 16183</strain>
    </source>
</reference>
<sequence>MGWRQKAALIYGGISLGLAALFVLLTWSPEYTPVARWGGAVWVLLLSLIVTMPLVIPLVKGEKIGSHGHGH</sequence>
<keyword evidence="3" id="KW-1185">Reference proteome</keyword>
<dbReference type="KEGG" id="cmic:caldi_22360"/>